<reference evidence="8" key="2">
    <citation type="journal article" date="2018" name="Environ. Sci. Technol.">
        <title>The Toxicogenome of Hyalella azteca: A Model for Sediment Ecotoxicology and Evolutionary Toxicology.</title>
        <authorList>
            <person name="Poynton H.C."/>
            <person name="Hasenbein S."/>
            <person name="Benoit J.B."/>
            <person name="Sepulveda M.S."/>
            <person name="Poelchau M.F."/>
            <person name="Hughes D.S.T."/>
            <person name="Murali S.C."/>
            <person name="Chen S."/>
            <person name="Glastad K.M."/>
            <person name="Goodisman M.A.D."/>
            <person name="Werren J.H."/>
            <person name="Vineis J.H."/>
            <person name="Bowen J.L."/>
            <person name="Friedrich M."/>
            <person name="Jones J."/>
            <person name="Robertson H.M."/>
            <person name="Feyereisen R."/>
            <person name="Mechler-Hickson A."/>
            <person name="Mathers N."/>
            <person name="Lee C.E."/>
            <person name="Colbourne J.K."/>
            <person name="Biales A."/>
            <person name="Johnston J.S."/>
            <person name="Wellborn G.A."/>
            <person name="Rosendale A.J."/>
            <person name="Cridge A.G."/>
            <person name="Munoz-Torres M.C."/>
            <person name="Bain P.A."/>
            <person name="Manny A.R."/>
            <person name="Major K.M."/>
            <person name="Lambert F.N."/>
            <person name="Vulpe C.D."/>
            <person name="Tuck P."/>
            <person name="Blalock B.J."/>
            <person name="Lin Y.Y."/>
            <person name="Smith M.E."/>
            <person name="Ochoa-Acuna H."/>
            <person name="Chen M.M."/>
            <person name="Childers C.P."/>
            <person name="Qu J."/>
            <person name="Dugan S."/>
            <person name="Lee S.L."/>
            <person name="Chao H."/>
            <person name="Dinh H."/>
            <person name="Han Y."/>
            <person name="Doddapaneni H."/>
            <person name="Worley K.C."/>
            <person name="Muzny D.M."/>
            <person name="Gibbs R.A."/>
            <person name="Richards S."/>
        </authorList>
    </citation>
    <scope>NUCLEOTIDE SEQUENCE</scope>
    <source>
        <strain evidence="8">HAZT.00-mixed</strain>
        <tissue evidence="8">Whole organism</tissue>
    </source>
</reference>
<feature type="compositionally biased region" description="Low complexity" evidence="7">
    <location>
        <begin position="110"/>
        <end position="125"/>
    </location>
</feature>
<dbReference type="AlphaFoldDB" id="A0A6A0GV11"/>
<keyword evidence="4" id="KW-0687">Ribonucleoprotein</keyword>
<feature type="region of interest" description="Disordered" evidence="7">
    <location>
        <begin position="110"/>
        <end position="146"/>
    </location>
</feature>
<evidence type="ECO:0000256" key="6">
    <source>
        <dbReference type="ARBA" id="ARBA00035444"/>
    </source>
</evidence>
<dbReference type="InterPro" id="IPR050323">
    <property type="entry name" value="Ribosomal_protein_uL10"/>
</dbReference>
<comment type="function">
    <text evidence="1">Ribosomal protein P0 is the functional equivalent of E.coli protein L10.</text>
</comment>
<evidence type="ECO:0000256" key="7">
    <source>
        <dbReference type="SAM" id="MobiDB-lite"/>
    </source>
</evidence>
<proteinExistence type="inferred from homology"/>
<evidence type="ECO:0000256" key="4">
    <source>
        <dbReference type="ARBA" id="ARBA00023274"/>
    </source>
</evidence>
<organism evidence="8">
    <name type="scientific">Hyalella azteca</name>
    <name type="common">Amphipod</name>
    <dbReference type="NCBI Taxonomy" id="294128"/>
    <lineage>
        <taxon>Eukaryota</taxon>
        <taxon>Metazoa</taxon>
        <taxon>Ecdysozoa</taxon>
        <taxon>Arthropoda</taxon>
        <taxon>Crustacea</taxon>
        <taxon>Multicrustacea</taxon>
        <taxon>Malacostraca</taxon>
        <taxon>Eumalacostraca</taxon>
        <taxon>Peracarida</taxon>
        <taxon>Amphipoda</taxon>
        <taxon>Senticaudata</taxon>
        <taxon>Talitrida</taxon>
        <taxon>Talitroidea</taxon>
        <taxon>Hyalellidae</taxon>
        <taxon>Hyalella</taxon>
    </lineage>
</organism>
<gene>
    <name evidence="8" type="ORF">HAZT_HAZT005472</name>
</gene>
<evidence type="ECO:0000256" key="1">
    <source>
        <dbReference type="ARBA" id="ARBA00002200"/>
    </source>
</evidence>
<dbReference type="Proteomes" id="UP000711488">
    <property type="component" value="Unassembled WGS sequence"/>
</dbReference>
<dbReference type="OrthoDB" id="10259902at2759"/>
<dbReference type="GO" id="GO:0000027">
    <property type="term" value="P:ribosomal large subunit assembly"/>
    <property type="evidence" value="ECO:0007669"/>
    <property type="project" value="TreeGrafter"/>
</dbReference>
<dbReference type="InterPro" id="IPR043141">
    <property type="entry name" value="Ribosomal_uL10-like_sf"/>
</dbReference>
<evidence type="ECO:0000313" key="8">
    <source>
        <dbReference type="EMBL" id="KAA0188738.1"/>
    </source>
</evidence>
<dbReference type="EMBL" id="JQDR03014054">
    <property type="protein sequence ID" value="KAA0188738.1"/>
    <property type="molecule type" value="Genomic_DNA"/>
</dbReference>
<reference evidence="8" key="3">
    <citation type="submission" date="2019-06" db="EMBL/GenBank/DDBJ databases">
        <authorList>
            <person name="Poynton C."/>
            <person name="Hasenbein S."/>
            <person name="Benoit J.B."/>
            <person name="Sepulveda M.S."/>
            <person name="Poelchau M.F."/>
            <person name="Murali S.C."/>
            <person name="Chen S."/>
            <person name="Glastad K.M."/>
            <person name="Werren J.H."/>
            <person name="Vineis J.H."/>
            <person name="Bowen J.L."/>
            <person name="Friedrich M."/>
            <person name="Jones J."/>
            <person name="Robertson H.M."/>
            <person name="Feyereisen R."/>
            <person name="Mechler-Hickson A."/>
            <person name="Mathers N."/>
            <person name="Lee C.E."/>
            <person name="Colbourne J.K."/>
            <person name="Biales A."/>
            <person name="Johnston J.S."/>
            <person name="Wellborn G.A."/>
            <person name="Rosendale A.J."/>
            <person name="Cridge A.G."/>
            <person name="Munoz-Torres M.C."/>
            <person name="Bain P.A."/>
            <person name="Manny A.R."/>
            <person name="Major K.M."/>
            <person name="Lambert F.N."/>
            <person name="Vulpe C.D."/>
            <person name="Tuck P."/>
            <person name="Blalock B.J."/>
            <person name="Lin Y.-Y."/>
            <person name="Smith M.E."/>
            <person name="Ochoa-Acuna H."/>
            <person name="Chen M.-J.M."/>
            <person name="Childers C.P."/>
            <person name="Qu J."/>
            <person name="Dugan S."/>
            <person name="Lee S.L."/>
            <person name="Chao H."/>
            <person name="Dinh H."/>
            <person name="Han Y."/>
            <person name="Doddapaneni H."/>
            <person name="Worley K.C."/>
            <person name="Muzny D.M."/>
            <person name="Gibbs R.A."/>
            <person name="Richards S."/>
        </authorList>
    </citation>
    <scope>NUCLEOTIDE SEQUENCE</scope>
    <source>
        <strain evidence="8">HAZT.00-mixed</strain>
        <tissue evidence="8">Whole organism</tissue>
    </source>
</reference>
<name>A0A6A0GV11_HYAAZ</name>
<dbReference type="GO" id="GO:0002181">
    <property type="term" value="P:cytoplasmic translation"/>
    <property type="evidence" value="ECO:0007669"/>
    <property type="project" value="TreeGrafter"/>
</dbReference>
<dbReference type="Pfam" id="PF00428">
    <property type="entry name" value="Ribosomal_60s"/>
    <property type="match status" value="1"/>
</dbReference>
<protein>
    <recommendedName>
        <fullName evidence="5">Large ribosomal subunit protein uL10</fullName>
    </recommendedName>
    <alternativeName>
        <fullName evidence="6">60S acidic ribosomal protein P0</fullName>
    </alternativeName>
</protein>
<dbReference type="PANTHER" id="PTHR45699">
    <property type="entry name" value="60S ACIDIC RIBOSOMAL PROTEIN P0"/>
    <property type="match status" value="1"/>
</dbReference>
<evidence type="ECO:0000256" key="2">
    <source>
        <dbReference type="ARBA" id="ARBA00008889"/>
    </source>
</evidence>
<dbReference type="GO" id="GO:0070180">
    <property type="term" value="F:large ribosomal subunit rRNA binding"/>
    <property type="evidence" value="ECO:0007669"/>
    <property type="project" value="TreeGrafter"/>
</dbReference>
<evidence type="ECO:0000256" key="3">
    <source>
        <dbReference type="ARBA" id="ARBA00022980"/>
    </source>
</evidence>
<reference evidence="8" key="1">
    <citation type="submission" date="2014-08" db="EMBL/GenBank/DDBJ databases">
        <authorList>
            <person name="Murali S."/>
            <person name="Richards S."/>
            <person name="Bandaranaike D."/>
            <person name="Bellair M."/>
            <person name="Blankenburg K."/>
            <person name="Chao H."/>
            <person name="Dinh H."/>
            <person name="Doddapaneni H."/>
            <person name="Dugan-Rocha S."/>
            <person name="Elkadiri S."/>
            <person name="Gnanaolivu R."/>
            <person name="Hughes D."/>
            <person name="Lee S."/>
            <person name="Li M."/>
            <person name="Ming W."/>
            <person name="Munidasa M."/>
            <person name="Muniz J."/>
            <person name="Nguyen L."/>
            <person name="Osuji N."/>
            <person name="Pu L.-L."/>
            <person name="Puazo M."/>
            <person name="Skinner E."/>
            <person name="Qu C."/>
            <person name="Quiroz J."/>
            <person name="Raj R."/>
            <person name="Weissenberger G."/>
            <person name="Xin Y."/>
            <person name="Zou X."/>
            <person name="Han Y."/>
            <person name="Worley K."/>
            <person name="Muzny D."/>
            <person name="Gibbs R."/>
        </authorList>
    </citation>
    <scope>NUCLEOTIDE SEQUENCE</scope>
    <source>
        <strain evidence="8">HAZT.00-mixed</strain>
        <tissue evidence="8">Whole organism</tissue>
    </source>
</reference>
<comment type="caution">
    <text evidence="8">The sequence shown here is derived from an EMBL/GenBank/DDBJ whole genome shotgun (WGS) entry which is preliminary data.</text>
</comment>
<sequence>MLNISPFTYGLVVLHVYDQGTVFSPKVLDIKDEDIVKSFMEGLTAITAVSLAIGYPTVASVPHSVVNGFKKLLAIAAVTEYSFKEAQTLKEILADPSKLAAIQAAAAAAPAADTSSAPAAAPAAKEAAKEEPAEESDDDMGFGLFD</sequence>
<evidence type="ECO:0000256" key="5">
    <source>
        <dbReference type="ARBA" id="ARBA00035202"/>
    </source>
</evidence>
<dbReference type="GO" id="GO:0022625">
    <property type="term" value="C:cytosolic large ribosomal subunit"/>
    <property type="evidence" value="ECO:0007669"/>
    <property type="project" value="TreeGrafter"/>
</dbReference>
<dbReference type="PANTHER" id="PTHR45699:SF3">
    <property type="entry name" value="LARGE RIBOSOMAL SUBUNIT PROTEIN UL10"/>
    <property type="match status" value="1"/>
</dbReference>
<dbReference type="Gene3D" id="3.30.70.1730">
    <property type="match status" value="1"/>
</dbReference>
<dbReference type="GO" id="GO:0003735">
    <property type="term" value="F:structural constituent of ribosome"/>
    <property type="evidence" value="ECO:0007669"/>
    <property type="project" value="TreeGrafter"/>
</dbReference>
<comment type="similarity">
    <text evidence="2">Belongs to the universal ribosomal protein uL10 family.</text>
</comment>
<accession>A0A6A0GV11</accession>
<keyword evidence="3" id="KW-0689">Ribosomal protein</keyword>